<evidence type="ECO:0000256" key="1">
    <source>
        <dbReference type="SAM" id="MobiDB-lite"/>
    </source>
</evidence>
<accession>L9XLU2</accession>
<evidence type="ECO:0000313" key="2">
    <source>
        <dbReference type="EMBL" id="ELY61628.1"/>
    </source>
</evidence>
<proteinExistence type="predicted"/>
<keyword evidence="3" id="KW-1185">Reference proteome</keyword>
<protein>
    <submittedName>
        <fullName evidence="2">Uncharacterized protein</fullName>
    </submittedName>
</protein>
<reference evidence="2 3" key="1">
    <citation type="journal article" date="2014" name="PLoS Genet.">
        <title>Phylogenetically driven sequencing of extremely halophilic archaea reveals strategies for static and dynamic osmo-response.</title>
        <authorList>
            <person name="Becker E.A."/>
            <person name="Seitzer P.M."/>
            <person name="Tritt A."/>
            <person name="Larsen D."/>
            <person name="Krusor M."/>
            <person name="Yao A.I."/>
            <person name="Wu D."/>
            <person name="Madern D."/>
            <person name="Eisen J.A."/>
            <person name="Darling A.E."/>
            <person name="Facciotti M.T."/>
        </authorList>
    </citation>
    <scope>NUCLEOTIDE SEQUENCE [LARGE SCALE GENOMIC DNA]</scope>
    <source>
        <strain evidence="2 3">JCM 12255</strain>
    </source>
</reference>
<organism evidence="2 3">
    <name type="scientific">Natronolimnohabitans innermongolicus JCM 12255</name>
    <dbReference type="NCBI Taxonomy" id="1227499"/>
    <lineage>
        <taxon>Archaea</taxon>
        <taxon>Methanobacteriati</taxon>
        <taxon>Methanobacteriota</taxon>
        <taxon>Stenosarchaea group</taxon>
        <taxon>Halobacteria</taxon>
        <taxon>Halobacteriales</taxon>
        <taxon>Natrialbaceae</taxon>
        <taxon>Natronolimnohabitans</taxon>
    </lineage>
</organism>
<feature type="compositionally biased region" description="Basic and acidic residues" evidence="1">
    <location>
        <begin position="24"/>
        <end position="41"/>
    </location>
</feature>
<dbReference type="Proteomes" id="UP000011602">
    <property type="component" value="Unassembled WGS sequence"/>
</dbReference>
<name>L9XLU2_9EURY</name>
<feature type="region of interest" description="Disordered" evidence="1">
    <location>
        <begin position="17"/>
        <end position="90"/>
    </location>
</feature>
<gene>
    <name evidence="2" type="ORF">C493_02151</name>
</gene>
<sequence length="90" mass="10015">MFLEAVQNPESAALLRVLPPAGSVRRDPTVETMETPRADHGRRGRSSLDPGFADRTTEPFLFEPVRTRMQRSSSRRGRRLGRRAATGVAP</sequence>
<dbReference type="STRING" id="1227499.C493_02151"/>
<comment type="caution">
    <text evidence="2">The sequence shown here is derived from an EMBL/GenBank/DDBJ whole genome shotgun (WGS) entry which is preliminary data.</text>
</comment>
<dbReference type="EMBL" id="AOHZ01000011">
    <property type="protein sequence ID" value="ELY61628.1"/>
    <property type="molecule type" value="Genomic_DNA"/>
</dbReference>
<evidence type="ECO:0000313" key="3">
    <source>
        <dbReference type="Proteomes" id="UP000011602"/>
    </source>
</evidence>
<dbReference type="AlphaFoldDB" id="L9XLU2"/>
<feature type="compositionally biased region" description="Basic residues" evidence="1">
    <location>
        <begin position="73"/>
        <end position="82"/>
    </location>
</feature>